<evidence type="ECO:0000313" key="6">
    <source>
        <dbReference type="Proteomes" id="UP000095038"/>
    </source>
</evidence>
<evidence type="ECO:0000256" key="3">
    <source>
        <dbReference type="ARBA" id="ARBA00023288"/>
    </source>
</evidence>
<evidence type="ECO:0000256" key="2">
    <source>
        <dbReference type="ARBA" id="ARBA00023139"/>
    </source>
</evidence>
<dbReference type="InParanoid" id="A0A1D2V9D6"/>
<proteinExistence type="predicted"/>
<dbReference type="RefSeq" id="XP_020044577.1">
    <property type="nucleotide sequence ID" value="XM_020192099.1"/>
</dbReference>
<keyword evidence="3" id="KW-0449">Lipoprotein</keyword>
<protein>
    <submittedName>
        <fullName evidence="5">Uncharacterized protein</fullName>
    </submittedName>
</protein>
<dbReference type="EMBL" id="KV454493">
    <property type="protein sequence ID" value="ODV58270.1"/>
    <property type="molecule type" value="Genomic_DNA"/>
</dbReference>
<keyword evidence="2" id="KW-0564">Palmitate</keyword>
<keyword evidence="6" id="KW-1185">Reference proteome</keyword>
<sequence>MGNCCSSEDASAPAAQSNEKHQSRTSNTKNIRRNSTTKKPSRRPKTAQKGQRLGGTDAVEDNQGALDARQAAALAAEKRAAKNTPKGQLGQQLHKQQKMSTQAVLKLAYNEKLQNKNQTLVYD</sequence>
<evidence type="ECO:0000256" key="4">
    <source>
        <dbReference type="SAM" id="MobiDB-lite"/>
    </source>
</evidence>
<dbReference type="Proteomes" id="UP000095038">
    <property type="component" value="Unassembled WGS sequence"/>
</dbReference>
<dbReference type="Pfam" id="PF15811">
    <property type="entry name" value="SVIP"/>
    <property type="match status" value="1"/>
</dbReference>
<feature type="compositionally biased region" description="Basic residues" evidence="4">
    <location>
        <begin position="30"/>
        <end position="46"/>
    </location>
</feature>
<dbReference type="AlphaFoldDB" id="A0A1D2V9D6"/>
<feature type="compositionally biased region" description="Polar residues" evidence="4">
    <location>
        <begin position="1"/>
        <end position="17"/>
    </location>
</feature>
<organism evidence="5 6">
    <name type="scientific">Ascoidea rubescens DSM 1968</name>
    <dbReference type="NCBI Taxonomy" id="1344418"/>
    <lineage>
        <taxon>Eukaryota</taxon>
        <taxon>Fungi</taxon>
        <taxon>Dikarya</taxon>
        <taxon>Ascomycota</taxon>
        <taxon>Saccharomycotina</taxon>
        <taxon>Saccharomycetes</taxon>
        <taxon>Ascoideaceae</taxon>
        <taxon>Ascoidea</taxon>
    </lineage>
</organism>
<keyword evidence="1" id="KW-0519">Myristate</keyword>
<reference evidence="6" key="1">
    <citation type="submission" date="2016-05" db="EMBL/GenBank/DDBJ databases">
        <title>Comparative genomics of biotechnologically important yeasts.</title>
        <authorList>
            <consortium name="DOE Joint Genome Institute"/>
            <person name="Riley R."/>
            <person name="Haridas S."/>
            <person name="Wolfe K.H."/>
            <person name="Lopes M.R."/>
            <person name="Hittinger C.T."/>
            <person name="Goker M."/>
            <person name="Salamov A."/>
            <person name="Wisecaver J."/>
            <person name="Long T.M."/>
            <person name="Aerts A.L."/>
            <person name="Barry K."/>
            <person name="Choi C."/>
            <person name="Clum A."/>
            <person name="Coughlan A.Y."/>
            <person name="Deshpande S."/>
            <person name="Douglass A.P."/>
            <person name="Hanson S.J."/>
            <person name="Klenk H.-P."/>
            <person name="Labutti K."/>
            <person name="Lapidus A."/>
            <person name="Lindquist E."/>
            <person name="Lipzen A."/>
            <person name="Meier-Kolthoff J.P."/>
            <person name="Ohm R.A."/>
            <person name="Otillar R.P."/>
            <person name="Pangilinan J."/>
            <person name="Peng Y."/>
            <person name="Rokas A."/>
            <person name="Rosa C.A."/>
            <person name="Scheuner C."/>
            <person name="Sibirny A.A."/>
            <person name="Slot J.C."/>
            <person name="Stielow J.B."/>
            <person name="Sun H."/>
            <person name="Kurtzman C.P."/>
            <person name="Blackwell M."/>
            <person name="Grigoriev I.V."/>
            <person name="Jeffries T.W."/>
        </authorList>
    </citation>
    <scope>NUCLEOTIDE SEQUENCE [LARGE SCALE GENOMIC DNA]</scope>
    <source>
        <strain evidence="6">DSM 1968</strain>
    </source>
</reference>
<dbReference type="GeneID" id="30965735"/>
<dbReference type="InterPro" id="IPR031632">
    <property type="entry name" value="SVIP"/>
</dbReference>
<feature type="compositionally biased region" description="Low complexity" evidence="4">
    <location>
        <begin position="65"/>
        <end position="75"/>
    </location>
</feature>
<evidence type="ECO:0000256" key="1">
    <source>
        <dbReference type="ARBA" id="ARBA00022707"/>
    </source>
</evidence>
<name>A0A1D2V9D6_9ASCO</name>
<gene>
    <name evidence="5" type="ORF">ASCRUDRAFT_72687</name>
</gene>
<feature type="region of interest" description="Disordered" evidence="4">
    <location>
        <begin position="1"/>
        <end position="99"/>
    </location>
</feature>
<accession>A0A1D2V9D6</accession>
<evidence type="ECO:0000313" key="5">
    <source>
        <dbReference type="EMBL" id="ODV58270.1"/>
    </source>
</evidence>